<sequence length="116" mass="13202">MVVEYCREDDPLGANGLGLLLDGLARSSRLGGRVPADAERHHSSRRRCSPSHRQHVHLPPLHTSLLVTSHAETQTIARYQDKELWIRVGERRGNRKRYYCQTLLEYVGRESPSSSV</sequence>
<reference evidence="2" key="1">
    <citation type="submission" date="2021-05" db="EMBL/GenBank/DDBJ databases">
        <authorList>
            <person name="Alioto T."/>
            <person name="Alioto T."/>
            <person name="Gomez Garrido J."/>
        </authorList>
    </citation>
    <scope>NUCLEOTIDE SEQUENCE</scope>
</reference>
<evidence type="ECO:0000256" key="1">
    <source>
        <dbReference type="SAM" id="MobiDB-lite"/>
    </source>
</evidence>
<feature type="compositionally biased region" description="Basic residues" evidence="1">
    <location>
        <begin position="42"/>
        <end position="55"/>
    </location>
</feature>
<proteinExistence type="predicted"/>
<feature type="region of interest" description="Disordered" evidence="1">
    <location>
        <begin position="32"/>
        <end position="55"/>
    </location>
</feature>
<evidence type="ECO:0000313" key="2">
    <source>
        <dbReference type="EMBL" id="CAG6643947.1"/>
    </source>
</evidence>
<dbReference type="EMBL" id="HBUF01129888">
    <property type="protein sequence ID" value="CAG6643947.1"/>
    <property type="molecule type" value="Transcribed_RNA"/>
</dbReference>
<organism evidence="2">
    <name type="scientific">Cacopsylla melanoneura</name>
    <dbReference type="NCBI Taxonomy" id="428564"/>
    <lineage>
        <taxon>Eukaryota</taxon>
        <taxon>Metazoa</taxon>
        <taxon>Ecdysozoa</taxon>
        <taxon>Arthropoda</taxon>
        <taxon>Hexapoda</taxon>
        <taxon>Insecta</taxon>
        <taxon>Pterygota</taxon>
        <taxon>Neoptera</taxon>
        <taxon>Paraneoptera</taxon>
        <taxon>Hemiptera</taxon>
        <taxon>Sternorrhyncha</taxon>
        <taxon>Psylloidea</taxon>
        <taxon>Psyllidae</taxon>
        <taxon>Psyllinae</taxon>
        <taxon>Cacopsylla</taxon>
    </lineage>
</organism>
<dbReference type="AlphaFoldDB" id="A0A8D8R7Y1"/>
<protein>
    <submittedName>
        <fullName evidence="2">Uncharacterized protein</fullName>
    </submittedName>
</protein>
<accession>A0A8D8R7Y1</accession>
<name>A0A8D8R7Y1_9HEMI</name>